<comment type="caution">
    <text evidence="1">The sequence shown here is derived from an EMBL/GenBank/DDBJ whole genome shotgun (WGS) entry which is preliminary data.</text>
</comment>
<evidence type="ECO:0000313" key="2">
    <source>
        <dbReference type="Proteomes" id="UP000789901"/>
    </source>
</evidence>
<keyword evidence="2" id="KW-1185">Reference proteome</keyword>
<name>A0ABN7WMU7_GIGMA</name>
<gene>
    <name evidence="1" type="ORF">GMARGA_LOCUS32949</name>
</gene>
<dbReference type="Proteomes" id="UP000789901">
    <property type="component" value="Unassembled WGS sequence"/>
</dbReference>
<accession>A0ABN7WMU7</accession>
<feature type="non-terminal residue" evidence="1">
    <location>
        <position position="1"/>
    </location>
</feature>
<dbReference type="EMBL" id="CAJVQB010053184">
    <property type="protein sequence ID" value="CAG8836259.1"/>
    <property type="molecule type" value="Genomic_DNA"/>
</dbReference>
<proteinExistence type="predicted"/>
<sequence length="54" mass="5398">TTTAAPIKAEEITIVLANTTSNTTAASVARTTTAPKQLNTAPSEVIGSTNAALI</sequence>
<protein>
    <submittedName>
        <fullName evidence="1">41198_t:CDS:1</fullName>
    </submittedName>
</protein>
<organism evidence="1 2">
    <name type="scientific">Gigaspora margarita</name>
    <dbReference type="NCBI Taxonomy" id="4874"/>
    <lineage>
        <taxon>Eukaryota</taxon>
        <taxon>Fungi</taxon>
        <taxon>Fungi incertae sedis</taxon>
        <taxon>Mucoromycota</taxon>
        <taxon>Glomeromycotina</taxon>
        <taxon>Glomeromycetes</taxon>
        <taxon>Diversisporales</taxon>
        <taxon>Gigasporaceae</taxon>
        <taxon>Gigaspora</taxon>
    </lineage>
</organism>
<evidence type="ECO:0000313" key="1">
    <source>
        <dbReference type="EMBL" id="CAG8836259.1"/>
    </source>
</evidence>
<reference evidence="1 2" key="1">
    <citation type="submission" date="2021-06" db="EMBL/GenBank/DDBJ databases">
        <authorList>
            <person name="Kallberg Y."/>
            <person name="Tangrot J."/>
            <person name="Rosling A."/>
        </authorList>
    </citation>
    <scope>NUCLEOTIDE SEQUENCE [LARGE SCALE GENOMIC DNA]</scope>
    <source>
        <strain evidence="1 2">120-4 pot B 10/14</strain>
    </source>
</reference>